<comment type="caution">
    <text evidence="10">The sequence shown here is derived from an EMBL/GenBank/DDBJ whole genome shotgun (WGS) entry which is preliminary data.</text>
</comment>
<accession>A0A916W3S1</accession>
<evidence type="ECO:0000313" key="10">
    <source>
        <dbReference type="EMBL" id="GGA64014.1"/>
    </source>
</evidence>
<evidence type="ECO:0000256" key="2">
    <source>
        <dbReference type="ARBA" id="ARBA00007886"/>
    </source>
</evidence>
<dbReference type="NCBIfam" id="TIGR02887">
    <property type="entry name" value="spore_ger_x_C"/>
    <property type="match status" value="1"/>
</dbReference>
<keyword evidence="4" id="KW-0732">Signal</keyword>
<keyword evidence="3" id="KW-0309">Germination</keyword>
<keyword evidence="7" id="KW-0449">Lipoprotein</keyword>
<evidence type="ECO:0000256" key="1">
    <source>
        <dbReference type="ARBA" id="ARBA00004635"/>
    </source>
</evidence>
<dbReference type="EMBL" id="BMEY01000002">
    <property type="protein sequence ID" value="GGA64014.1"/>
    <property type="molecule type" value="Genomic_DNA"/>
</dbReference>
<dbReference type="PROSITE" id="PS51257">
    <property type="entry name" value="PROKAR_LIPOPROTEIN"/>
    <property type="match status" value="1"/>
</dbReference>
<dbReference type="Gene3D" id="3.30.300.210">
    <property type="entry name" value="Nutrient germinant receptor protein C, domain 3"/>
    <property type="match status" value="1"/>
</dbReference>
<comment type="similarity">
    <text evidence="2">Belongs to the GerABKC lipoprotein family.</text>
</comment>
<dbReference type="InterPro" id="IPR038501">
    <property type="entry name" value="Spore_GerAC_C_sf"/>
</dbReference>
<keyword evidence="5" id="KW-0472">Membrane</keyword>
<evidence type="ECO:0000313" key="11">
    <source>
        <dbReference type="Proteomes" id="UP000613512"/>
    </source>
</evidence>
<dbReference type="InterPro" id="IPR046953">
    <property type="entry name" value="Spore_GerAC-like_C"/>
</dbReference>
<dbReference type="InterPro" id="IPR008844">
    <property type="entry name" value="Spore_GerAC-like"/>
</dbReference>
<dbReference type="Proteomes" id="UP000613512">
    <property type="component" value="Unassembled WGS sequence"/>
</dbReference>
<evidence type="ECO:0000256" key="5">
    <source>
        <dbReference type="ARBA" id="ARBA00023136"/>
    </source>
</evidence>
<feature type="domain" description="Spore germination protein N-terminal" evidence="9">
    <location>
        <begin position="28"/>
        <end position="191"/>
    </location>
</feature>
<proteinExistence type="inferred from homology"/>
<reference evidence="10" key="1">
    <citation type="journal article" date="2014" name="Int. J. Syst. Evol. Microbiol.">
        <title>Complete genome sequence of Corynebacterium casei LMG S-19264T (=DSM 44701T), isolated from a smear-ripened cheese.</title>
        <authorList>
            <consortium name="US DOE Joint Genome Institute (JGI-PGF)"/>
            <person name="Walter F."/>
            <person name="Albersmeier A."/>
            <person name="Kalinowski J."/>
            <person name="Ruckert C."/>
        </authorList>
    </citation>
    <scope>NUCLEOTIDE SEQUENCE</scope>
    <source>
        <strain evidence="10">CGMCC 1.12408</strain>
    </source>
</reference>
<protein>
    <submittedName>
        <fullName evidence="10">Germination protein XA</fullName>
    </submittedName>
</protein>
<evidence type="ECO:0000256" key="6">
    <source>
        <dbReference type="ARBA" id="ARBA00023139"/>
    </source>
</evidence>
<gene>
    <name evidence="10" type="primary">gerIC</name>
    <name evidence="10" type="ORF">GCM10008025_04780</name>
</gene>
<keyword evidence="6" id="KW-0564">Palmitate</keyword>
<dbReference type="AlphaFoldDB" id="A0A916W3S1"/>
<keyword evidence="11" id="KW-1185">Reference proteome</keyword>
<dbReference type="PANTHER" id="PTHR35789">
    <property type="entry name" value="SPORE GERMINATION PROTEIN B3"/>
    <property type="match status" value="1"/>
</dbReference>
<dbReference type="PANTHER" id="PTHR35789:SF1">
    <property type="entry name" value="SPORE GERMINATION PROTEIN B3"/>
    <property type="match status" value="1"/>
</dbReference>
<dbReference type="GO" id="GO:0009847">
    <property type="term" value="P:spore germination"/>
    <property type="evidence" value="ECO:0007669"/>
    <property type="project" value="InterPro"/>
</dbReference>
<evidence type="ECO:0000256" key="3">
    <source>
        <dbReference type="ARBA" id="ARBA00022544"/>
    </source>
</evidence>
<sequence>MMKRVFKNLLLYVLMGCMITLLGCSRTKIVDDVSIVHVFGLDLAENGEILGTALIPDYSVSAEVDHILAVEEQVPAGVLFIPEMSRHTSTRVELAKIRVIVFGKDFAENGVKDMVDRFIFTPELGTNIQIAVTTHTANETLKTFMQEQSLTLIDRIEHNMIEQGQPQMNLHYFLNQFYGEGMDAYVPMITIDNQNRIKVDGIGIISKSKLKLHLPEKETSLFSLIKDKRAQATYHLDLGEKRDENITLRGFRSKSEWEWNKEKDEVTLNLKLKVTLTQHPNRFDLSKTEDLQKIKKLIAKELEEDIHNLLATFKENEVDPLGIGNIVRSKDRTWEKESFYRKYPDIPIHVNVDVGIIHSGLEN</sequence>
<evidence type="ECO:0000256" key="4">
    <source>
        <dbReference type="ARBA" id="ARBA00022729"/>
    </source>
</evidence>
<dbReference type="Pfam" id="PF25198">
    <property type="entry name" value="Spore_GerAC_N"/>
    <property type="match status" value="1"/>
</dbReference>
<evidence type="ECO:0000256" key="7">
    <source>
        <dbReference type="ARBA" id="ARBA00023288"/>
    </source>
</evidence>
<dbReference type="InterPro" id="IPR057336">
    <property type="entry name" value="GerAC_N"/>
</dbReference>
<dbReference type="GO" id="GO:0016020">
    <property type="term" value="C:membrane"/>
    <property type="evidence" value="ECO:0007669"/>
    <property type="project" value="UniProtKB-SubCell"/>
</dbReference>
<reference evidence="10" key="2">
    <citation type="submission" date="2020-09" db="EMBL/GenBank/DDBJ databases">
        <authorList>
            <person name="Sun Q."/>
            <person name="Zhou Y."/>
        </authorList>
    </citation>
    <scope>NUCLEOTIDE SEQUENCE</scope>
    <source>
        <strain evidence="10">CGMCC 1.12408</strain>
    </source>
</reference>
<organism evidence="10 11">
    <name type="scientific">Ornithinibacillus halotolerans</name>
    <dbReference type="NCBI Taxonomy" id="1274357"/>
    <lineage>
        <taxon>Bacteria</taxon>
        <taxon>Bacillati</taxon>
        <taxon>Bacillota</taxon>
        <taxon>Bacilli</taxon>
        <taxon>Bacillales</taxon>
        <taxon>Bacillaceae</taxon>
        <taxon>Ornithinibacillus</taxon>
    </lineage>
</organism>
<dbReference type="Pfam" id="PF05504">
    <property type="entry name" value="Spore_GerAC"/>
    <property type="match status" value="1"/>
</dbReference>
<evidence type="ECO:0000259" key="9">
    <source>
        <dbReference type="Pfam" id="PF25198"/>
    </source>
</evidence>
<evidence type="ECO:0000259" key="8">
    <source>
        <dbReference type="Pfam" id="PF05504"/>
    </source>
</evidence>
<feature type="domain" description="Spore germination GerAC-like C-terminal" evidence="8">
    <location>
        <begin position="200"/>
        <end position="360"/>
    </location>
</feature>
<comment type="subcellular location">
    <subcellularLocation>
        <location evidence="1">Membrane</location>
        <topology evidence="1">Lipid-anchor</topology>
    </subcellularLocation>
</comment>
<name>A0A916W3S1_9BACI</name>